<dbReference type="InterPro" id="IPR017800">
    <property type="entry name" value="ADOP"/>
</dbReference>
<evidence type="ECO:0000256" key="1">
    <source>
        <dbReference type="ARBA" id="ARBA00004651"/>
    </source>
</evidence>
<protein>
    <recommendedName>
        <fullName evidence="12">Permease</fullName>
    </recommendedName>
</protein>
<dbReference type="GO" id="GO:0005886">
    <property type="term" value="C:plasma membrane"/>
    <property type="evidence" value="ECO:0007669"/>
    <property type="project" value="UniProtKB-SubCell"/>
</dbReference>
<comment type="subcellular location">
    <subcellularLocation>
        <location evidence="1">Cell membrane</location>
        <topology evidence="1">Multi-pass membrane protein</topology>
    </subcellularLocation>
</comment>
<dbReference type="InterPro" id="IPR050250">
    <property type="entry name" value="Macrolide_Exporter_MacB"/>
</dbReference>
<evidence type="ECO:0000256" key="5">
    <source>
        <dbReference type="ARBA" id="ARBA00023136"/>
    </source>
</evidence>
<evidence type="ECO:0000259" key="8">
    <source>
        <dbReference type="Pfam" id="PF02687"/>
    </source>
</evidence>
<dbReference type="PANTHER" id="PTHR30572">
    <property type="entry name" value="MEMBRANE COMPONENT OF TRANSPORTER-RELATED"/>
    <property type="match status" value="1"/>
</dbReference>
<feature type="domain" description="MacB-like periplasmic core" evidence="9">
    <location>
        <begin position="450"/>
        <end position="678"/>
    </location>
</feature>
<feature type="transmembrane region" description="Helical" evidence="7">
    <location>
        <begin position="399"/>
        <end position="420"/>
    </location>
</feature>
<evidence type="ECO:0000259" key="9">
    <source>
        <dbReference type="Pfam" id="PF12704"/>
    </source>
</evidence>
<feature type="transmembrane region" description="Helical" evidence="7">
    <location>
        <begin position="450"/>
        <end position="468"/>
    </location>
</feature>
<keyword evidence="5 7" id="KW-0472">Membrane</keyword>
<feature type="domain" description="ABC3 transporter permease C-terminal" evidence="8">
    <location>
        <begin position="712"/>
        <end position="823"/>
    </location>
</feature>
<dbReference type="InterPro" id="IPR003838">
    <property type="entry name" value="ABC3_permease_C"/>
</dbReference>
<dbReference type="Pfam" id="PF02687">
    <property type="entry name" value="FtsX"/>
    <property type="match status" value="2"/>
</dbReference>
<keyword evidence="2" id="KW-1003">Cell membrane</keyword>
<evidence type="ECO:0000256" key="3">
    <source>
        <dbReference type="ARBA" id="ARBA00022692"/>
    </source>
</evidence>
<comment type="caution">
    <text evidence="10">The sequence shown here is derived from an EMBL/GenBank/DDBJ whole genome shotgun (WGS) entry which is preliminary data.</text>
</comment>
<sequence length="832" mass="87167">MTAFDDLRQALRSLLSRPLFALVAVTTLALGIGANTAIYSLAQQWLLEPLPVTAPEQLVNLMWVRERAGWTSSNTAGSGDAVFSYPTFRDLEQRQDGFGRIAAHRSIAVNLALDSDTASASGLLVSGSYFGVLGVRPALGRLLDERDDTAAGVAESVVLGYGYWQNRLGGKADVIGRTLRVNGVPLTVVGVAPPGFNGTTLGTQPQVYVPITLSWSRDPDTLPEHESRKAYWVYLFARMAPGLSIEQAQERINGPFHALVEEVEAPLQSLSGAELAQFRASRLTLSSGARGQSLAPEQARLGLGLLFGVTALVLLIACVNLANLMLARGAARGAEMAVRAAIGASRVRLLRQLLVESGLIALAGALVALPVALVVLKLLGALFAERFGTVDTTGLAPNAVVFAFAAAAATALLFGLYPALELARTAPIAAIRGHGPTGAGRASTRLRGRLAVAQIALSMALLVLAGLFSRSLSNLADVDLGLRTEGVLVFTVAPPRNGYDAERSRQVLARIEDALAGAPGVTSAAQSRVRLLSDDELGGNVSVEGFEAAPGVDTHVLRNEVSPGFFATLGIPLLAGRDFTAGDDAAAAKVAVVNRRFVERFGLGEAPVGKRVSLGARAPDVMIVGLVETAAYAGVKDEATPQLFMPVAQRPVARASHFYVRTSLAPESMMRTVEQAVARVDPNLPVEAMQTLQAQRIESIAEDRLLGHLSAAFALLATVLAATGLYGLLAYTIAQRTRELGLRQALGAAPRRLRAMVLGQVARMGLVGGAIGLIVALGAGHAAQSLLFGMSANDPAVYLAAIALMGVVVLAAAGVPAWRASRVAPMEALRHD</sequence>
<dbReference type="NCBIfam" id="TIGR03434">
    <property type="entry name" value="ADOP"/>
    <property type="match status" value="1"/>
</dbReference>
<dbReference type="EMBL" id="QFPO01000010">
    <property type="protein sequence ID" value="PZQ13230.1"/>
    <property type="molecule type" value="Genomic_DNA"/>
</dbReference>
<feature type="transmembrane region" description="Helical" evidence="7">
    <location>
        <begin position="705"/>
        <end position="734"/>
    </location>
</feature>
<comment type="similarity">
    <text evidence="6">Belongs to the ABC-4 integral membrane protein family.</text>
</comment>
<reference evidence="10 11" key="1">
    <citation type="submission" date="2017-08" db="EMBL/GenBank/DDBJ databases">
        <title>Infants hospitalized years apart are colonized by the same room-sourced microbial strains.</title>
        <authorList>
            <person name="Brooks B."/>
            <person name="Olm M.R."/>
            <person name="Firek B.A."/>
            <person name="Baker R."/>
            <person name="Thomas B.C."/>
            <person name="Morowitz M.J."/>
            <person name="Banfield J.F."/>
        </authorList>
    </citation>
    <scope>NUCLEOTIDE SEQUENCE [LARGE SCALE GENOMIC DNA]</scope>
    <source>
        <strain evidence="10">S2_005_003_R2_42</strain>
    </source>
</reference>
<proteinExistence type="inferred from homology"/>
<name>A0A2W5MIH8_9GAMM</name>
<evidence type="ECO:0000256" key="6">
    <source>
        <dbReference type="ARBA" id="ARBA00038076"/>
    </source>
</evidence>
<feature type="transmembrane region" description="Helical" evidence="7">
    <location>
        <begin position="353"/>
        <end position="379"/>
    </location>
</feature>
<feature type="domain" description="ABC3 transporter permease C-terminal" evidence="8">
    <location>
        <begin position="309"/>
        <end position="426"/>
    </location>
</feature>
<dbReference type="PANTHER" id="PTHR30572:SF4">
    <property type="entry name" value="ABC TRANSPORTER PERMEASE YTRF"/>
    <property type="match status" value="1"/>
</dbReference>
<dbReference type="InterPro" id="IPR025857">
    <property type="entry name" value="MacB_PCD"/>
</dbReference>
<dbReference type="Pfam" id="PF12704">
    <property type="entry name" value="MacB_PCD"/>
    <property type="match status" value="2"/>
</dbReference>
<evidence type="ECO:0000256" key="4">
    <source>
        <dbReference type="ARBA" id="ARBA00022989"/>
    </source>
</evidence>
<evidence type="ECO:0000256" key="2">
    <source>
        <dbReference type="ARBA" id="ARBA00022475"/>
    </source>
</evidence>
<evidence type="ECO:0000313" key="11">
    <source>
        <dbReference type="Proteomes" id="UP000249046"/>
    </source>
</evidence>
<evidence type="ECO:0000313" key="10">
    <source>
        <dbReference type="EMBL" id="PZQ13230.1"/>
    </source>
</evidence>
<accession>A0A2W5MIH8</accession>
<keyword evidence="3 7" id="KW-0812">Transmembrane</keyword>
<dbReference type="AlphaFoldDB" id="A0A2W5MIH8"/>
<feature type="transmembrane region" description="Helical" evidence="7">
    <location>
        <begin position="301"/>
        <end position="326"/>
    </location>
</feature>
<feature type="transmembrane region" description="Helical" evidence="7">
    <location>
        <begin position="797"/>
        <end position="818"/>
    </location>
</feature>
<feature type="domain" description="MacB-like periplasmic core" evidence="9">
    <location>
        <begin position="22"/>
        <end position="253"/>
    </location>
</feature>
<evidence type="ECO:0000256" key="7">
    <source>
        <dbReference type="SAM" id="Phobius"/>
    </source>
</evidence>
<feature type="transmembrane region" description="Helical" evidence="7">
    <location>
        <begin position="755"/>
        <end position="777"/>
    </location>
</feature>
<organism evidence="10 11">
    <name type="scientific">Rhodanobacter denitrificans</name>
    <dbReference type="NCBI Taxonomy" id="666685"/>
    <lineage>
        <taxon>Bacteria</taxon>
        <taxon>Pseudomonadati</taxon>
        <taxon>Pseudomonadota</taxon>
        <taxon>Gammaproteobacteria</taxon>
        <taxon>Lysobacterales</taxon>
        <taxon>Rhodanobacteraceae</taxon>
        <taxon>Rhodanobacter</taxon>
    </lineage>
</organism>
<keyword evidence="4 7" id="KW-1133">Transmembrane helix</keyword>
<evidence type="ECO:0008006" key="12">
    <source>
        <dbReference type="Google" id="ProtNLM"/>
    </source>
</evidence>
<dbReference type="GO" id="GO:0022857">
    <property type="term" value="F:transmembrane transporter activity"/>
    <property type="evidence" value="ECO:0007669"/>
    <property type="project" value="TreeGrafter"/>
</dbReference>
<gene>
    <name evidence="10" type="ORF">DI564_12040</name>
</gene>
<dbReference type="Proteomes" id="UP000249046">
    <property type="component" value="Unassembled WGS sequence"/>
</dbReference>